<organism evidence="2 3">
    <name type="scientific">Chitinophaga defluvii</name>
    <dbReference type="NCBI Taxonomy" id="3163343"/>
    <lineage>
        <taxon>Bacteria</taxon>
        <taxon>Pseudomonadati</taxon>
        <taxon>Bacteroidota</taxon>
        <taxon>Chitinophagia</taxon>
        <taxon>Chitinophagales</taxon>
        <taxon>Chitinophagaceae</taxon>
        <taxon>Chitinophaga</taxon>
    </lineage>
</organism>
<keyword evidence="1" id="KW-0175">Coiled coil</keyword>
<evidence type="ECO:0000313" key="3">
    <source>
        <dbReference type="Proteomes" id="UP001549749"/>
    </source>
</evidence>
<evidence type="ECO:0000256" key="1">
    <source>
        <dbReference type="SAM" id="Coils"/>
    </source>
</evidence>
<reference evidence="2 3" key="1">
    <citation type="submission" date="2024-06" db="EMBL/GenBank/DDBJ databases">
        <title>Chitinophaga defluvii sp. nov., isolated from municipal sewage.</title>
        <authorList>
            <person name="Zhang L."/>
        </authorList>
    </citation>
    <scope>NUCLEOTIDE SEQUENCE [LARGE SCALE GENOMIC DNA]</scope>
    <source>
        <strain evidence="2 3">H8</strain>
    </source>
</reference>
<feature type="coiled-coil region" evidence="1">
    <location>
        <begin position="559"/>
        <end position="586"/>
    </location>
</feature>
<name>A0ABV2SYN9_9BACT</name>
<comment type="caution">
    <text evidence="2">The sequence shown here is derived from an EMBL/GenBank/DDBJ whole genome shotgun (WGS) entry which is preliminary data.</text>
</comment>
<dbReference type="Gene3D" id="3.40.1140.10">
    <property type="match status" value="1"/>
</dbReference>
<evidence type="ECO:0000313" key="2">
    <source>
        <dbReference type="EMBL" id="MET6995889.1"/>
    </source>
</evidence>
<accession>A0ABV2SYN9</accession>
<dbReference type="EMBL" id="JBEXAC010000001">
    <property type="protein sequence ID" value="MET6995889.1"/>
    <property type="molecule type" value="Genomic_DNA"/>
</dbReference>
<feature type="coiled-coil region" evidence="1">
    <location>
        <begin position="326"/>
        <end position="360"/>
    </location>
</feature>
<proteinExistence type="predicted"/>
<dbReference type="Proteomes" id="UP001549749">
    <property type="component" value="Unassembled WGS sequence"/>
</dbReference>
<evidence type="ECO:0008006" key="4">
    <source>
        <dbReference type="Google" id="ProtNLM"/>
    </source>
</evidence>
<gene>
    <name evidence="2" type="ORF">ABR189_00845</name>
</gene>
<sequence>MAKFQPKIYSLSTLNIRQHFNCDYRFHDFRTDFSGESGSGKSLIADFIQLLLAGSGVFKSGTEGVKNRDTSGLVLKSARGGYGRGYILINVEVQPRQYIALGGYLESSSTQMLFFIVQAGYDFEKTLVPMNSPVFYKDLLVEGQIETLENLEKNPLGKGYLKRVSNKKYHHLLFNNGILAVDLSQNEQSLKSYAAIIRSFSRGKGFHTHSDALKTFLFGDADQKRLLEKYNEELQYIHTDHQQQQRLQDEIALIKDKEQKIERVMQDFNVYHLLKKQYSQESASFWFYENVHAVKEWEQAEQAYQVSRARKFLVVKRLAARKKTDIADKYDAIKELRNKRQQAEQDKATLETQKAKAKKLLDDSTRYKDLIDKVNLWLTGDRQDLESIRKWHSEERSKLTDAETLKEFEAYLQTHRLEGKLKQSDWYQEDYATARERTLQKLKKLEDVIEEKEVQLLFSDLENPASLAHWAIAQLALPLSIEQESLLFHFQPLSRIAPIPPQGQYLPFPERLFKNPIIVKADEGGFWLELNGLYEYIAYVSEQHLNVPADQIKLDRLPLKALKHQLDILKQEYRQLKNLKEKLESYPALDKAIALYNANPSELFAAIDDIAHITPPELERYLSAFQNSEQHLADYEKAEKAYGISLDNYTLIRRADMDAKEKIEEAECYMIEQYGGTDFEQLLQEVEGDLLLAGNALDELIITKTVSLQRIQKLETDLFSTNPAMNKLHEMNTNTEAEYYGAARLRDQKKERCISSLNKLNEAKIKFLAEHHREFVADQDAVKIDQEPDENQSNRAEIKFMESYDLASNEIEDKTILKDYSVGVLAHKLLPTVFPTQQLRAELIGEQIEKRLTELAKDLQSIGSRKIEILHNVFSEVHKAYNEYLTKVQRIARYLSSNEITGGNYATLQHKPAPGYPEDWMKVFRKRLTHEMQEGGLFASAHKQDISEIMLSVFRDANGDRNAKVEDLLNPRSYFDLLFEIKLEDGQSNSGSNGQTYTANALLCLARLSLIEDKEHAGIRVMPIDEAEGLGGNYEMLHALAKKEGYQIITMSIDTAGDINNDGQYIYIMHDNKDATGQTYVPPLGIFHDGQLTENINEIFEETT</sequence>
<keyword evidence="3" id="KW-1185">Reference proteome</keyword>
<dbReference type="RefSeq" id="WP_354658538.1">
    <property type="nucleotide sequence ID" value="NZ_JBEXAC010000001.1"/>
</dbReference>
<protein>
    <recommendedName>
        <fullName evidence="4">DNA repair exonuclease SbcCD ATPase subunit</fullName>
    </recommendedName>
</protein>